<name>A0A6N2JZC8_SALVM</name>
<proteinExistence type="predicted"/>
<accession>A0A6N2JZC8</accession>
<organism evidence="1">
    <name type="scientific">Salix viminalis</name>
    <name type="common">Common osier</name>
    <name type="synonym">Basket willow</name>
    <dbReference type="NCBI Taxonomy" id="40686"/>
    <lineage>
        <taxon>Eukaryota</taxon>
        <taxon>Viridiplantae</taxon>
        <taxon>Streptophyta</taxon>
        <taxon>Embryophyta</taxon>
        <taxon>Tracheophyta</taxon>
        <taxon>Spermatophyta</taxon>
        <taxon>Magnoliopsida</taxon>
        <taxon>eudicotyledons</taxon>
        <taxon>Gunneridae</taxon>
        <taxon>Pentapetalae</taxon>
        <taxon>rosids</taxon>
        <taxon>fabids</taxon>
        <taxon>Malpighiales</taxon>
        <taxon>Salicaceae</taxon>
        <taxon>Saliceae</taxon>
        <taxon>Salix</taxon>
    </lineage>
</organism>
<protein>
    <submittedName>
        <fullName evidence="1">Uncharacterized protein</fullName>
    </submittedName>
</protein>
<gene>
    <name evidence="1" type="ORF">SVIM_LOCUS8862</name>
</gene>
<dbReference type="EMBL" id="CAADRP010000001">
    <property type="protein sequence ID" value="VFU20865.1"/>
    <property type="molecule type" value="Genomic_DNA"/>
</dbReference>
<sequence>MNSHQHSSFICFPCKPLPLLFQSLELSLCLSFCLLLTWTTQHQFVIFCSSSLSRNTPAILSKHTSKALLLQGPNDFLLTFLA</sequence>
<reference evidence="1" key="1">
    <citation type="submission" date="2019-03" db="EMBL/GenBank/DDBJ databases">
        <authorList>
            <person name="Mank J."/>
            <person name="Almeida P."/>
        </authorList>
    </citation>
    <scope>NUCLEOTIDE SEQUENCE</scope>
    <source>
        <strain evidence="1">78183</strain>
    </source>
</reference>
<dbReference type="AlphaFoldDB" id="A0A6N2JZC8"/>
<evidence type="ECO:0000313" key="1">
    <source>
        <dbReference type="EMBL" id="VFU20865.1"/>
    </source>
</evidence>